<evidence type="ECO:0000256" key="2">
    <source>
        <dbReference type="ARBA" id="ARBA00004496"/>
    </source>
</evidence>
<feature type="domain" description="eRF1/Pelota-like N-terminal" evidence="7">
    <location>
        <begin position="1"/>
        <end position="132"/>
    </location>
</feature>
<dbReference type="GO" id="GO:0032790">
    <property type="term" value="P:ribosome disassembly"/>
    <property type="evidence" value="ECO:0000318"/>
    <property type="project" value="GO_Central"/>
</dbReference>
<dbReference type="FunFam" id="2.30.30.870:FF:000001">
    <property type="entry name" value="Protein pelota homolog"/>
    <property type="match status" value="1"/>
</dbReference>
<keyword evidence="9" id="KW-1185">Reference proteome</keyword>
<dbReference type="SUPFAM" id="SSF53137">
    <property type="entry name" value="Translational machinery components"/>
    <property type="match status" value="1"/>
</dbReference>
<evidence type="ECO:0000259" key="7">
    <source>
        <dbReference type="SMART" id="SM01194"/>
    </source>
</evidence>
<dbReference type="SUPFAM" id="SSF159065">
    <property type="entry name" value="Dom34/Pelota N-terminal domain-like"/>
    <property type="match status" value="1"/>
</dbReference>
<comment type="similarity">
    <text evidence="3 6">Belongs to the eukaryotic release factor 1 family. Pelota subfamily.</text>
</comment>
<comment type="subcellular location">
    <subcellularLocation>
        <location evidence="2 6">Cytoplasm</location>
    </subcellularLocation>
</comment>
<evidence type="ECO:0000256" key="6">
    <source>
        <dbReference type="RuleBase" id="RU362019"/>
    </source>
</evidence>
<dbReference type="Proteomes" id="UP000054558">
    <property type="component" value="Unassembled WGS sequence"/>
</dbReference>
<organism evidence="8 9">
    <name type="scientific">Klebsormidium nitens</name>
    <name type="common">Green alga</name>
    <name type="synonym">Ulothrix nitens</name>
    <dbReference type="NCBI Taxonomy" id="105231"/>
    <lineage>
        <taxon>Eukaryota</taxon>
        <taxon>Viridiplantae</taxon>
        <taxon>Streptophyta</taxon>
        <taxon>Klebsormidiophyceae</taxon>
        <taxon>Klebsormidiales</taxon>
        <taxon>Klebsormidiaceae</taxon>
        <taxon>Klebsormidium</taxon>
    </lineage>
</organism>
<dbReference type="STRING" id="105231.A0A1Y1HXY6"/>
<dbReference type="InterPro" id="IPR038069">
    <property type="entry name" value="Pelota/DOM34_N"/>
</dbReference>
<comment type="cofactor">
    <cofactor evidence="1 6">
        <name>a divalent metal cation</name>
        <dbReference type="ChEBI" id="CHEBI:60240"/>
    </cofactor>
</comment>
<dbReference type="AlphaFoldDB" id="A0A1Y1HXY6"/>
<name>A0A1Y1HXY6_KLENI</name>
<dbReference type="GO" id="GO:0070481">
    <property type="term" value="P:nuclear-transcribed mRNA catabolic process, non-stop decay"/>
    <property type="evidence" value="ECO:0007669"/>
    <property type="project" value="InterPro"/>
</dbReference>
<keyword evidence="4 6" id="KW-0963">Cytoplasm</keyword>
<evidence type="ECO:0000313" key="8">
    <source>
        <dbReference type="EMBL" id="GAQ80708.1"/>
    </source>
</evidence>
<dbReference type="NCBIfam" id="TIGR00111">
    <property type="entry name" value="pelota"/>
    <property type="match status" value="1"/>
</dbReference>
<evidence type="ECO:0000256" key="3">
    <source>
        <dbReference type="ARBA" id="ARBA00009504"/>
    </source>
</evidence>
<dbReference type="FunFam" id="3.30.420.60:FF:000002">
    <property type="entry name" value="Protein pelota homolog"/>
    <property type="match status" value="1"/>
</dbReference>
<evidence type="ECO:0000313" key="9">
    <source>
        <dbReference type="Proteomes" id="UP000054558"/>
    </source>
</evidence>
<dbReference type="Pfam" id="PF03464">
    <property type="entry name" value="eRF1_2"/>
    <property type="match status" value="1"/>
</dbReference>
<gene>
    <name evidence="8" type="ORF">KFL_000600250</name>
</gene>
<dbReference type="Pfam" id="PF26356">
    <property type="entry name" value="Pelota_N"/>
    <property type="match status" value="1"/>
</dbReference>
<dbReference type="InterPro" id="IPR004405">
    <property type="entry name" value="TF_pelota"/>
</dbReference>
<dbReference type="Gene3D" id="3.30.1330.30">
    <property type="match status" value="1"/>
</dbReference>
<sequence>MKIIHRDKDLRDGVGGSIKMVPEEAEDLWHAYNLILVGDQVTATTVRKVQKESASGSSDSERVRMKLCIQVEAVDFDATASVLRLRGKNTTETEYVKLGAYHTLELDLQRAFTITKESWDSLALDRVKQASDPTANADLVVIMMQEGLAHICSIGGSVTAVRAKIETSIPRKRGPAIAGYDKAINRFFENVLQAVIRHVDFAVVRCLIIASPGFTKDQFLEYMNLEAVRKDIRPIIENKQRIILAHSSSGYKHSLKEVLTNPAVVTQMKDTKSYKEVRALEDFFAMLSSDPARAFYGPRHVEAAHERLAIQTLLLTDELFRNADVQQRRRYVELVDSVKDSGGDVHIFSSMHVSGEQLTQMTGIAAILRFPLPDLEDMEL</sequence>
<dbReference type="GO" id="GO:0046872">
    <property type="term" value="F:metal ion binding"/>
    <property type="evidence" value="ECO:0007669"/>
    <property type="project" value="UniProtKB-KW"/>
</dbReference>
<dbReference type="InterPro" id="IPR029064">
    <property type="entry name" value="Ribosomal_eL30-like_sf"/>
</dbReference>
<dbReference type="GO" id="GO:0071025">
    <property type="term" value="P:RNA surveillance"/>
    <property type="evidence" value="ECO:0007669"/>
    <property type="project" value="InterPro"/>
</dbReference>
<protein>
    <recommendedName>
        <fullName evidence="6">Protein pelota homolog</fullName>
    </recommendedName>
</protein>
<dbReference type="GO" id="GO:0070966">
    <property type="term" value="P:nuclear-transcribed mRNA catabolic process, no-go decay"/>
    <property type="evidence" value="ECO:0000318"/>
    <property type="project" value="GO_Central"/>
</dbReference>
<dbReference type="PANTHER" id="PTHR10853:SF0">
    <property type="entry name" value="PROTEIN PELOTA HOMOLOG"/>
    <property type="match status" value="1"/>
</dbReference>
<dbReference type="SUPFAM" id="SSF55315">
    <property type="entry name" value="L30e-like"/>
    <property type="match status" value="1"/>
</dbReference>
<comment type="function">
    <text evidence="6">Component of the Pelota-HBS1L complex, a complex that recognizes stalled ribosomes and triggers the No-Go Decay (NGD) pathway. In the Pelota-HBS1L complex, pelo recognizes ribosomes stalled at the 3' end of an mRNA and engages stalled ribosomes by destabilizing mRNA in the mRNA channel.</text>
</comment>
<dbReference type="OrthoDB" id="10249111at2759"/>
<dbReference type="Gene3D" id="3.30.420.60">
    <property type="entry name" value="eRF1 domain 2"/>
    <property type="match status" value="1"/>
</dbReference>
<dbReference type="InterPro" id="IPR058547">
    <property type="entry name" value="Pelota_N"/>
</dbReference>
<evidence type="ECO:0000256" key="5">
    <source>
        <dbReference type="ARBA" id="ARBA00022723"/>
    </source>
</evidence>
<evidence type="ECO:0000256" key="4">
    <source>
        <dbReference type="ARBA" id="ARBA00022490"/>
    </source>
</evidence>
<dbReference type="InterPro" id="IPR042226">
    <property type="entry name" value="eFR1_2_sf"/>
</dbReference>
<dbReference type="EMBL" id="DF237009">
    <property type="protein sequence ID" value="GAQ80708.1"/>
    <property type="molecule type" value="Genomic_DNA"/>
</dbReference>
<dbReference type="InterPro" id="IPR005140">
    <property type="entry name" value="eRF1_Pelota-like_N"/>
</dbReference>
<dbReference type="GO" id="GO:0070651">
    <property type="term" value="P:nonfunctional rRNA decay"/>
    <property type="evidence" value="ECO:0000318"/>
    <property type="project" value="GO_Central"/>
</dbReference>
<proteinExistence type="inferred from homology"/>
<dbReference type="InterPro" id="IPR005142">
    <property type="entry name" value="eRF1_3"/>
</dbReference>
<dbReference type="FunFam" id="3.30.1330.30:FF:000008">
    <property type="entry name" value="Protein pelota homolog"/>
    <property type="match status" value="1"/>
</dbReference>
<dbReference type="Pfam" id="PF03465">
    <property type="entry name" value="eRF1_3"/>
    <property type="match status" value="1"/>
</dbReference>
<accession>A0A1Y1HXY6</accession>
<evidence type="ECO:0000256" key="1">
    <source>
        <dbReference type="ARBA" id="ARBA00001968"/>
    </source>
</evidence>
<keyword evidence="5 6" id="KW-0479">Metal-binding</keyword>
<reference evidence="8 9" key="1">
    <citation type="journal article" date="2014" name="Nat. Commun.">
        <title>Klebsormidium flaccidum genome reveals primary factors for plant terrestrial adaptation.</title>
        <authorList>
            <person name="Hori K."/>
            <person name="Maruyama F."/>
            <person name="Fujisawa T."/>
            <person name="Togashi T."/>
            <person name="Yamamoto N."/>
            <person name="Seo M."/>
            <person name="Sato S."/>
            <person name="Yamada T."/>
            <person name="Mori H."/>
            <person name="Tajima N."/>
            <person name="Moriyama T."/>
            <person name="Ikeuchi M."/>
            <person name="Watanabe M."/>
            <person name="Wada H."/>
            <person name="Kobayashi K."/>
            <person name="Saito M."/>
            <person name="Masuda T."/>
            <person name="Sasaki-Sekimoto Y."/>
            <person name="Mashiguchi K."/>
            <person name="Awai K."/>
            <person name="Shimojima M."/>
            <person name="Masuda S."/>
            <person name="Iwai M."/>
            <person name="Nobusawa T."/>
            <person name="Narise T."/>
            <person name="Kondo S."/>
            <person name="Saito H."/>
            <person name="Sato R."/>
            <person name="Murakawa M."/>
            <person name="Ihara Y."/>
            <person name="Oshima-Yamada Y."/>
            <person name="Ohtaka K."/>
            <person name="Satoh M."/>
            <person name="Sonobe K."/>
            <person name="Ishii M."/>
            <person name="Ohtani R."/>
            <person name="Kanamori-Sato M."/>
            <person name="Honoki R."/>
            <person name="Miyazaki D."/>
            <person name="Mochizuki H."/>
            <person name="Umetsu J."/>
            <person name="Higashi K."/>
            <person name="Shibata D."/>
            <person name="Kamiya Y."/>
            <person name="Sato N."/>
            <person name="Nakamura Y."/>
            <person name="Tabata S."/>
            <person name="Ida S."/>
            <person name="Kurokawa K."/>
            <person name="Ohta H."/>
        </authorList>
    </citation>
    <scope>NUCLEOTIDE SEQUENCE [LARGE SCALE GENOMIC DNA]</scope>
    <source>
        <strain evidence="8 9">NIES-2285</strain>
    </source>
</reference>
<dbReference type="InterPro" id="IPR005141">
    <property type="entry name" value="eRF1_2"/>
</dbReference>
<dbReference type="PANTHER" id="PTHR10853">
    <property type="entry name" value="PELOTA"/>
    <property type="match status" value="1"/>
</dbReference>
<dbReference type="Gene3D" id="2.30.30.870">
    <property type="entry name" value="Pelota, domain A"/>
    <property type="match status" value="1"/>
</dbReference>
<dbReference type="GO" id="GO:0005737">
    <property type="term" value="C:cytoplasm"/>
    <property type="evidence" value="ECO:0000318"/>
    <property type="project" value="GO_Central"/>
</dbReference>
<dbReference type="OMA" id="DDLWHLK"/>
<dbReference type="SMART" id="SM01194">
    <property type="entry name" value="eRF1_1"/>
    <property type="match status" value="1"/>
</dbReference>